<keyword evidence="3" id="KW-0949">S-adenosyl-L-methionine</keyword>
<name>A0A7D6E647_9MYCO</name>
<evidence type="ECO:0000313" key="6">
    <source>
        <dbReference type="Proteomes" id="UP000510682"/>
    </source>
</evidence>
<reference evidence="5 6" key="2">
    <citation type="submission" date="2020-07" db="EMBL/GenBank/DDBJ databases">
        <authorList>
            <person name="Yu X."/>
        </authorList>
    </citation>
    <scope>NUCLEOTIDE SEQUENCE [LARGE SCALE GENOMIC DNA]</scope>
    <source>
        <strain evidence="6">24</strain>
    </source>
</reference>
<dbReference type="PANTHER" id="PTHR43861:SF1">
    <property type="entry name" value="TRANS-ACONITATE 2-METHYLTRANSFERASE"/>
    <property type="match status" value="1"/>
</dbReference>
<gene>
    <name evidence="5" type="ORF">H0P51_01405</name>
</gene>
<organism evidence="5 6">
    <name type="scientific">Mycobacterium vicinigordonae</name>
    <dbReference type="NCBI Taxonomy" id="1719132"/>
    <lineage>
        <taxon>Bacteria</taxon>
        <taxon>Bacillati</taxon>
        <taxon>Actinomycetota</taxon>
        <taxon>Actinomycetes</taxon>
        <taxon>Mycobacteriales</taxon>
        <taxon>Mycobacteriaceae</taxon>
        <taxon>Mycobacterium</taxon>
    </lineage>
</organism>
<dbReference type="EMBL" id="CP059165">
    <property type="protein sequence ID" value="QLL07703.1"/>
    <property type="molecule type" value="Genomic_DNA"/>
</dbReference>
<evidence type="ECO:0000256" key="2">
    <source>
        <dbReference type="ARBA" id="ARBA00022679"/>
    </source>
</evidence>
<dbReference type="Pfam" id="PF13649">
    <property type="entry name" value="Methyltransf_25"/>
    <property type="match status" value="1"/>
</dbReference>
<dbReference type="KEGG" id="mgor:H0P51_01405"/>
<reference evidence="6" key="1">
    <citation type="submission" date="2020-07" db="EMBL/GenBank/DDBJ databases">
        <title>Description of Mycobacterium gordonae subsp. intergordonae subsp.nov. and Mycobacterium gordonae subsp. gordonae subsp. nov.</title>
        <authorList>
            <person name="Yu X."/>
        </authorList>
    </citation>
    <scope>NUCLEOTIDE SEQUENCE [LARGE SCALE GENOMIC DNA]</scope>
    <source>
        <strain evidence="6">24</strain>
    </source>
</reference>
<evidence type="ECO:0000313" key="5">
    <source>
        <dbReference type="EMBL" id="QLL07703.1"/>
    </source>
</evidence>
<keyword evidence="1 5" id="KW-0489">Methyltransferase</keyword>
<dbReference type="GO" id="GO:0000179">
    <property type="term" value="F:rRNA (adenine-N6,N6-)-dimethyltransferase activity"/>
    <property type="evidence" value="ECO:0007669"/>
    <property type="project" value="InterPro"/>
</dbReference>
<accession>A0A7D6E647</accession>
<evidence type="ECO:0000256" key="3">
    <source>
        <dbReference type="ARBA" id="ARBA00022691"/>
    </source>
</evidence>
<keyword evidence="6" id="KW-1185">Reference proteome</keyword>
<evidence type="ECO:0000259" key="4">
    <source>
        <dbReference type="SMART" id="SM00650"/>
    </source>
</evidence>
<dbReference type="SUPFAM" id="SSF53335">
    <property type="entry name" value="S-adenosyl-L-methionine-dependent methyltransferases"/>
    <property type="match status" value="1"/>
</dbReference>
<keyword evidence="2 5" id="KW-0808">Transferase</keyword>
<feature type="domain" description="Ribosomal RNA adenine methylase transferase N-terminal" evidence="4">
    <location>
        <begin position="43"/>
        <end position="158"/>
    </location>
</feature>
<dbReference type="Proteomes" id="UP000510682">
    <property type="component" value="Chromosome"/>
</dbReference>
<sequence>MTASTCRCAAIPTPCALRPSKNRGCAATLDEVSTRQPWNINIHYNALVDAEVPPSTQRVLDVGCGDGFLAARLVQRIPQVAALDIDGGVLQRAQTRFAGAPIHWMQGDVMTVELPTFDAVVSNAAFHHIDDTKAALARLCALVSPGGTLAVVTFVRVSLRELWWHLPSWIACTMVNRVRGKWDHTAPIKWPPPDTFSQLRSNVRTVLPEARVRRLLYGRVLITWRAPV</sequence>
<protein>
    <submittedName>
        <fullName evidence="5">Class I SAM-dependent methyltransferase</fullName>
    </submittedName>
</protein>
<dbReference type="Gene3D" id="3.40.50.150">
    <property type="entry name" value="Vaccinia Virus protein VP39"/>
    <property type="match status" value="1"/>
</dbReference>
<dbReference type="PANTHER" id="PTHR43861">
    <property type="entry name" value="TRANS-ACONITATE 2-METHYLTRANSFERASE-RELATED"/>
    <property type="match status" value="1"/>
</dbReference>
<proteinExistence type="predicted"/>
<evidence type="ECO:0000256" key="1">
    <source>
        <dbReference type="ARBA" id="ARBA00022603"/>
    </source>
</evidence>
<dbReference type="InterPro" id="IPR041698">
    <property type="entry name" value="Methyltransf_25"/>
</dbReference>
<reference evidence="6" key="3">
    <citation type="submission" date="2023-07" db="EMBL/GenBank/DDBJ databases">
        <title>Description of Mycobacterium gordonae subsp. intergordonae subsp.nov. and Mycobacterium gordonae subsp. gordonae subsp. nov.</title>
        <authorList>
            <person name="Huang H."/>
        </authorList>
    </citation>
    <scope>NUCLEOTIDE SEQUENCE [LARGE SCALE GENOMIC DNA]</scope>
    <source>
        <strain evidence="6">24</strain>
    </source>
</reference>
<dbReference type="SMART" id="SM00650">
    <property type="entry name" value="rADc"/>
    <property type="match status" value="1"/>
</dbReference>
<dbReference type="CDD" id="cd02440">
    <property type="entry name" value="AdoMet_MTases"/>
    <property type="match status" value="1"/>
</dbReference>
<dbReference type="InterPro" id="IPR020598">
    <property type="entry name" value="rRNA_Ade_methylase_Trfase_N"/>
</dbReference>
<dbReference type="InterPro" id="IPR029063">
    <property type="entry name" value="SAM-dependent_MTases_sf"/>
</dbReference>
<dbReference type="AlphaFoldDB" id="A0A7D6E647"/>